<evidence type="ECO:0000313" key="1">
    <source>
        <dbReference type="Proteomes" id="UP000694844"/>
    </source>
</evidence>
<accession>A0A8B8BZU2</accession>
<gene>
    <name evidence="2" type="primary">LOC111114361</name>
</gene>
<sequence>MADFSGKEYWLYKEIEEEFRKSVDPWVLLVHIKECLTEEDVTTFKMILEEEKYRMHVFMHMYMHIYSSTKELWALELFDRLTKRPNWIQVLLKACELPDLKLEHLAELVKDMEIDVMDIPGPSAIPTCASKNPSGNLARLCQLMMTVCVDLFRDVLDFYIEPAELHTEIRENFENLSKMADYQNNEFFNYFRIFGRGILSSKTLDLSLLYIRGVMYPYRRGDIVVERSPRMREIEDRSPVGTDLSQ</sequence>
<dbReference type="RefSeq" id="XP_022308361.1">
    <property type="nucleotide sequence ID" value="XM_022452653.1"/>
</dbReference>
<dbReference type="GeneID" id="111114361"/>
<dbReference type="Proteomes" id="UP000694844">
    <property type="component" value="Chromosome 9"/>
</dbReference>
<reference evidence="2" key="1">
    <citation type="submission" date="2025-08" db="UniProtKB">
        <authorList>
            <consortium name="RefSeq"/>
        </authorList>
    </citation>
    <scope>IDENTIFICATION</scope>
    <source>
        <tissue evidence="2">Whole sample</tissue>
    </source>
</reference>
<dbReference type="AlphaFoldDB" id="A0A8B8BZU2"/>
<keyword evidence="1" id="KW-1185">Reference proteome</keyword>
<dbReference type="KEGG" id="cvn:111114361"/>
<name>A0A8B8BZU2_CRAVI</name>
<proteinExistence type="predicted"/>
<organism evidence="1 2">
    <name type="scientific">Crassostrea virginica</name>
    <name type="common">Eastern oyster</name>
    <dbReference type="NCBI Taxonomy" id="6565"/>
    <lineage>
        <taxon>Eukaryota</taxon>
        <taxon>Metazoa</taxon>
        <taxon>Spiralia</taxon>
        <taxon>Lophotrochozoa</taxon>
        <taxon>Mollusca</taxon>
        <taxon>Bivalvia</taxon>
        <taxon>Autobranchia</taxon>
        <taxon>Pteriomorphia</taxon>
        <taxon>Ostreida</taxon>
        <taxon>Ostreoidea</taxon>
        <taxon>Ostreidae</taxon>
        <taxon>Crassostrea</taxon>
    </lineage>
</organism>
<evidence type="ECO:0000313" key="2">
    <source>
        <dbReference type="RefSeq" id="XP_022308361.1"/>
    </source>
</evidence>
<protein>
    <submittedName>
        <fullName evidence="2">Uncharacterized protein LOC111114361</fullName>
    </submittedName>
</protein>
<dbReference type="OrthoDB" id="5958466at2759"/>